<protein>
    <submittedName>
        <fullName evidence="5">Phage major capsid protein</fullName>
    </submittedName>
</protein>
<evidence type="ECO:0000256" key="1">
    <source>
        <dbReference type="ARBA" id="ARBA00004328"/>
    </source>
</evidence>
<keyword evidence="6" id="KW-1185">Reference proteome</keyword>
<dbReference type="Proteomes" id="UP001597299">
    <property type="component" value="Unassembled WGS sequence"/>
</dbReference>
<keyword evidence="2" id="KW-0175">Coiled coil</keyword>
<name>A0ABW4Z122_9HYPH</name>
<sequence>MPTIVELRERQAVITAEARERLDLITAETDEARVRELESQHDAAMAEFDRLDVQIRREEQVAEMERRAEEERVRQRPSGGDRTVPAGGGGEQRTYEQAFNEYLRRGIEGIDDADRGLIREHRAQGTTTDGAGGYTVPTGFVGELIKSLKAWGPMLDPGVTRELMTASGNQLEIPALNDTSNMGVRLAENTAATSEGDLAFTQKVLDAYKYSSGPILVSNELLQDSALPFEQIVRDAMAERIARKVNLDLTVGDGTGDPNGIVTASALGRTSVAAAAITFDEIIDLVHSVDPAYRQNGTCRFMFNDTTLAVLRKLKDGDGNYLWQPADGRSGAPATILGYGFVINQAVDSIAAAKKVMLFGDLSKYVVRRVRDFAVRRLAERYAEFDQIGFIGFGRYDGELLDAAAVKHLITAAS</sequence>
<evidence type="ECO:0000313" key="5">
    <source>
        <dbReference type="EMBL" id="MFD2142327.1"/>
    </source>
</evidence>
<evidence type="ECO:0000313" key="6">
    <source>
        <dbReference type="Proteomes" id="UP001597299"/>
    </source>
</evidence>
<dbReference type="InterPro" id="IPR054612">
    <property type="entry name" value="Phage_capsid-like_C"/>
</dbReference>
<dbReference type="Gene3D" id="3.30.2400.10">
    <property type="entry name" value="Major capsid protein gp5"/>
    <property type="match status" value="1"/>
</dbReference>
<gene>
    <name evidence="5" type="ORF">ACFSNC_18115</name>
</gene>
<evidence type="ECO:0000256" key="2">
    <source>
        <dbReference type="SAM" id="Coils"/>
    </source>
</evidence>
<comment type="caution">
    <text evidence="5">The sequence shown here is derived from an EMBL/GenBank/DDBJ whole genome shotgun (WGS) entry which is preliminary data.</text>
</comment>
<accession>A0ABW4Z122</accession>
<evidence type="ECO:0000259" key="4">
    <source>
        <dbReference type="Pfam" id="PF05065"/>
    </source>
</evidence>
<dbReference type="SUPFAM" id="SSF56563">
    <property type="entry name" value="Major capsid protein gp5"/>
    <property type="match status" value="1"/>
</dbReference>
<reference evidence="6" key="1">
    <citation type="journal article" date="2019" name="Int. J. Syst. Evol. Microbiol.">
        <title>The Global Catalogue of Microorganisms (GCM) 10K type strain sequencing project: providing services to taxonomists for standard genome sequencing and annotation.</title>
        <authorList>
            <consortium name="The Broad Institute Genomics Platform"/>
            <consortium name="The Broad Institute Genome Sequencing Center for Infectious Disease"/>
            <person name="Wu L."/>
            <person name="Ma J."/>
        </authorList>
    </citation>
    <scope>NUCLEOTIDE SEQUENCE [LARGE SCALE GENOMIC DNA]</scope>
    <source>
        <strain evidence="6">CCM 7435</strain>
    </source>
</reference>
<feature type="coiled-coil region" evidence="2">
    <location>
        <begin position="27"/>
        <end position="54"/>
    </location>
</feature>
<feature type="region of interest" description="Disordered" evidence="3">
    <location>
        <begin position="64"/>
        <end position="92"/>
    </location>
</feature>
<proteinExistence type="predicted"/>
<dbReference type="NCBIfam" id="TIGR01554">
    <property type="entry name" value="major_cap_HK97"/>
    <property type="match status" value="1"/>
</dbReference>
<feature type="compositionally biased region" description="Basic and acidic residues" evidence="3">
    <location>
        <begin position="64"/>
        <end position="74"/>
    </location>
</feature>
<evidence type="ECO:0000256" key="3">
    <source>
        <dbReference type="SAM" id="MobiDB-lite"/>
    </source>
</evidence>
<dbReference type="EMBL" id="JBHUHD010000001">
    <property type="protein sequence ID" value="MFD2142327.1"/>
    <property type="molecule type" value="Genomic_DNA"/>
</dbReference>
<comment type="subcellular location">
    <subcellularLocation>
        <location evidence="1">Virion</location>
    </subcellularLocation>
</comment>
<dbReference type="Pfam" id="PF05065">
    <property type="entry name" value="Phage_capsid"/>
    <property type="match status" value="1"/>
</dbReference>
<dbReference type="InterPro" id="IPR024455">
    <property type="entry name" value="Phage_capsid"/>
</dbReference>
<dbReference type="RefSeq" id="WP_213354168.1">
    <property type="nucleotide sequence ID" value="NZ_JAHBGB010000037.1"/>
</dbReference>
<feature type="domain" description="Phage capsid-like C-terminal" evidence="4">
    <location>
        <begin position="132"/>
        <end position="409"/>
    </location>
</feature>
<organism evidence="5 6">
    <name type="scientific">Ancylobacter oerskovii</name>
    <dbReference type="NCBI Taxonomy" id="459519"/>
    <lineage>
        <taxon>Bacteria</taxon>
        <taxon>Pseudomonadati</taxon>
        <taxon>Pseudomonadota</taxon>
        <taxon>Alphaproteobacteria</taxon>
        <taxon>Hyphomicrobiales</taxon>
        <taxon>Xanthobacteraceae</taxon>
        <taxon>Ancylobacter</taxon>
    </lineage>
</organism>